<proteinExistence type="predicted"/>
<reference evidence="2" key="1">
    <citation type="journal article" date="2019" name="Int. J. Syst. Evol. Microbiol.">
        <title>The Global Catalogue of Microorganisms (GCM) 10K type strain sequencing project: providing services to taxonomists for standard genome sequencing and annotation.</title>
        <authorList>
            <consortium name="The Broad Institute Genomics Platform"/>
            <consortium name="The Broad Institute Genome Sequencing Center for Infectious Disease"/>
            <person name="Wu L."/>
            <person name="Ma J."/>
        </authorList>
    </citation>
    <scope>NUCLEOTIDE SEQUENCE [LARGE SCALE GENOMIC DNA]</scope>
    <source>
        <strain evidence="2">NBRC 101365</strain>
    </source>
</reference>
<comment type="caution">
    <text evidence="1">The sequence shown here is derived from an EMBL/GenBank/DDBJ whole genome shotgun (WGS) entry which is preliminary data.</text>
</comment>
<organism evidence="1 2">
    <name type="scientific">Labrys miyagiensis</name>
    <dbReference type="NCBI Taxonomy" id="346912"/>
    <lineage>
        <taxon>Bacteria</taxon>
        <taxon>Pseudomonadati</taxon>
        <taxon>Pseudomonadota</taxon>
        <taxon>Alphaproteobacteria</taxon>
        <taxon>Hyphomicrobiales</taxon>
        <taxon>Xanthobacteraceae</taxon>
        <taxon>Labrys</taxon>
    </lineage>
</organism>
<sequence>MKIGWQPGKWLEKKAKLGNRGLPVGTIAYYGPDDRRASKVVASVFRTSLDELDEMRKWFSDTSDVRRDGKIAGEIAAFFRAEEVRSVSMIDRIIGCPHEEGIDYPKGEACPQCPFWTGRDRWTGEKLKS</sequence>
<name>A0ABQ6CUK6_9HYPH</name>
<protein>
    <submittedName>
        <fullName evidence="1">Uncharacterized protein</fullName>
    </submittedName>
</protein>
<evidence type="ECO:0000313" key="2">
    <source>
        <dbReference type="Proteomes" id="UP001156882"/>
    </source>
</evidence>
<evidence type="ECO:0000313" key="1">
    <source>
        <dbReference type="EMBL" id="GLS23272.1"/>
    </source>
</evidence>
<keyword evidence="2" id="KW-1185">Reference proteome</keyword>
<dbReference type="EMBL" id="BSPC01000069">
    <property type="protein sequence ID" value="GLS23272.1"/>
    <property type="molecule type" value="Genomic_DNA"/>
</dbReference>
<gene>
    <name evidence="1" type="ORF">GCM10007874_62920</name>
</gene>
<dbReference type="Proteomes" id="UP001156882">
    <property type="component" value="Unassembled WGS sequence"/>
</dbReference>
<accession>A0ABQ6CUK6</accession>